<gene>
    <name evidence="2" type="ORF">PV06_04791</name>
</gene>
<reference evidence="2 3" key="1">
    <citation type="submission" date="2015-01" db="EMBL/GenBank/DDBJ databases">
        <title>The Genome Sequence of Exophiala oligosperma CBS72588.</title>
        <authorList>
            <consortium name="The Broad Institute Genomics Platform"/>
            <person name="Cuomo C."/>
            <person name="de Hoog S."/>
            <person name="Gorbushina A."/>
            <person name="Stielow B."/>
            <person name="Teixiera M."/>
            <person name="Abouelleil A."/>
            <person name="Chapman S.B."/>
            <person name="Priest M."/>
            <person name="Young S.K."/>
            <person name="Wortman J."/>
            <person name="Nusbaum C."/>
            <person name="Birren B."/>
        </authorList>
    </citation>
    <scope>NUCLEOTIDE SEQUENCE [LARGE SCALE GENOMIC DNA]</scope>
    <source>
        <strain evidence="2 3">CBS 72588</strain>
    </source>
</reference>
<evidence type="ECO:0000313" key="3">
    <source>
        <dbReference type="Proteomes" id="UP000053342"/>
    </source>
</evidence>
<dbReference type="VEuPathDB" id="FungiDB:PV06_04791"/>
<dbReference type="RefSeq" id="XP_016263935.1">
    <property type="nucleotide sequence ID" value="XM_016405729.1"/>
</dbReference>
<name>A0A0D2E7B7_9EURO</name>
<dbReference type="HOGENOM" id="CLU_1740545_0_0_1"/>
<protein>
    <submittedName>
        <fullName evidence="2">Uncharacterized protein</fullName>
    </submittedName>
</protein>
<organism evidence="2 3">
    <name type="scientific">Exophiala oligosperma</name>
    <dbReference type="NCBI Taxonomy" id="215243"/>
    <lineage>
        <taxon>Eukaryota</taxon>
        <taxon>Fungi</taxon>
        <taxon>Dikarya</taxon>
        <taxon>Ascomycota</taxon>
        <taxon>Pezizomycotina</taxon>
        <taxon>Eurotiomycetes</taxon>
        <taxon>Chaetothyriomycetidae</taxon>
        <taxon>Chaetothyriales</taxon>
        <taxon>Herpotrichiellaceae</taxon>
        <taxon>Exophiala</taxon>
    </lineage>
</organism>
<feature type="region of interest" description="Disordered" evidence="1">
    <location>
        <begin position="72"/>
        <end position="116"/>
    </location>
</feature>
<dbReference type="AlphaFoldDB" id="A0A0D2E7B7"/>
<dbReference type="GeneID" id="27356865"/>
<dbReference type="Proteomes" id="UP000053342">
    <property type="component" value="Unassembled WGS sequence"/>
</dbReference>
<accession>A0A0D2E7B7</accession>
<keyword evidence="3" id="KW-1185">Reference proteome</keyword>
<proteinExistence type="predicted"/>
<feature type="compositionally biased region" description="Basic and acidic residues" evidence="1">
    <location>
        <begin position="78"/>
        <end position="89"/>
    </location>
</feature>
<evidence type="ECO:0000256" key="1">
    <source>
        <dbReference type="SAM" id="MobiDB-lite"/>
    </source>
</evidence>
<evidence type="ECO:0000313" key="2">
    <source>
        <dbReference type="EMBL" id="KIW43719.1"/>
    </source>
</evidence>
<dbReference type="EMBL" id="KN847335">
    <property type="protein sequence ID" value="KIW43719.1"/>
    <property type="molecule type" value="Genomic_DNA"/>
</dbReference>
<sequence>MTSNMSSQHSRPLFSPPAGWLCVWVFDDQGLHTLPIDHPSGLTFLLSPPAGELLRRRKETIVNEMRFVTTELTPTAKPMDKPFRPEPHRSVQARHQSHNGAAAPATATLQPPSSHPNHYPFTADGRRPRIFLHLLLEPSETTNRCSLKRY</sequence>